<comment type="function">
    <text evidence="8">Subunit b, of the mitochondrial membrane ATP synthase complex (F(1)F(0) ATP synthase or Complex V) that produces ATP from ADP in the presence of a proton gradient across the membrane which is generated by electron transport complexes of the respiratory chain. ATP synthase complex consist of a soluble F(1) head domain - the catalytic core - and a membrane F(1) domain - the membrane proton channel. These two domains are linked by a central stalk rotating inside the F(1) region and a stationary peripheral stalk. During catalysis, ATP synthesis in the catalytic domain of F(1) is coupled via a rotary mechanism of the central stalk subunits to proton translocation. In vivo, can only synthesize ATP although its ATP hydrolase activity can be activated artificially in vitro. Part of the complex F(0) domain. Part of the complex F(0) domain and the peripheric stalk, which acts as a stator to hold the catalytic alpha(3)beta(3) subcomplex and subunit a/ATP6 static relative to the rotary elements.</text>
</comment>
<evidence type="ECO:0000256" key="5">
    <source>
        <dbReference type="ARBA" id="ARBA00023065"/>
    </source>
</evidence>
<keyword evidence="3 8" id="KW-0375">Hydrogen ion transport</keyword>
<reference evidence="9" key="1">
    <citation type="submission" date="2023-08" db="EMBL/GenBank/DDBJ databases">
        <authorList>
            <person name="Audoor S."/>
            <person name="Bilcke G."/>
        </authorList>
    </citation>
    <scope>NUCLEOTIDE SEQUENCE</scope>
</reference>
<keyword evidence="5 8" id="KW-0406">Ion transport</keyword>
<dbReference type="GO" id="GO:0015986">
    <property type="term" value="P:proton motive force-driven ATP synthesis"/>
    <property type="evidence" value="ECO:0007669"/>
    <property type="project" value="UniProtKB-UniRule"/>
</dbReference>
<dbReference type="GO" id="GO:0015078">
    <property type="term" value="F:proton transmembrane transporter activity"/>
    <property type="evidence" value="ECO:0007669"/>
    <property type="project" value="UniProtKB-UniRule"/>
</dbReference>
<keyword evidence="10" id="KW-1185">Reference proteome</keyword>
<evidence type="ECO:0000313" key="9">
    <source>
        <dbReference type="EMBL" id="CAJ1944279.1"/>
    </source>
</evidence>
<keyword evidence="1 8" id="KW-0813">Transport</keyword>
<dbReference type="PANTHER" id="PTHR12733">
    <property type="entry name" value="MITOCHONDRIAL ATP SYNTHASE B CHAIN"/>
    <property type="match status" value="1"/>
</dbReference>
<comment type="subcellular location">
    <subcellularLocation>
        <location evidence="8">Mitochondrion</location>
    </subcellularLocation>
    <subcellularLocation>
        <location evidence="8">Mitochondrion inner membrane</location>
    </subcellularLocation>
</comment>
<evidence type="ECO:0000256" key="1">
    <source>
        <dbReference type="ARBA" id="ARBA00022448"/>
    </source>
</evidence>
<keyword evidence="4 8" id="KW-0999">Mitochondrion inner membrane</keyword>
<name>A0AAD2FM31_9STRA</name>
<dbReference type="GO" id="GO:0045259">
    <property type="term" value="C:proton-transporting ATP synthase complex"/>
    <property type="evidence" value="ECO:0007669"/>
    <property type="project" value="UniProtKB-KW"/>
</dbReference>
<comment type="subunit">
    <text evidence="8">F-type ATPases have 2 components, CF(1) - the catalytic core - and CF(0) - the membrane proton channel. CF(1) and CF(0) have multiple subunits.</text>
</comment>
<evidence type="ECO:0000256" key="6">
    <source>
        <dbReference type="ARBA" id="ARBA00023128"/>
    </source>
</evidence>
<evidence type="ECO:0000256" key="4">
    <source>
        <dbReference type="ARBA" id="ARBA00022792"/>
    </source>
</evidence>
<sequence length="302" mass="32638">MLRAASSTLGKRAFARSGAHAPKLSNASFHYSARREEEAKEETSSEVADKGGFMGTGLSHLYAIPAGVAFGVPILEFNWFLVNEETLLASTFVMFCVVAYTQGGDAIAKMFKDEGDAMLALQHEAEDEIIAKMEENLAYMKLTENIVQDYQDILELTGQSYEKLNAAGAIKPKHVLKAQVEKMLTVIAAEEANAYDKAKTALMVEATDAVTAKFLDDKALKKAALDNAMSKLTTGKAMAGGDPVQGAFVKFFSDKSAAAKKADDGSEQKEARANMIMKMNAVAEAEGMYFRLDDKGTPKMVA</sequence>
<protein>
    <recommendedName>
        <fullName evidence="8">ATP synthase subunit b</fullName>
    </recommendedName>
</protein>
<comment type="caution">
    <text evidence="9">The sequence shown here is derived from an EMBL/GenBank/DDBJ whole genome shotgun (WGS) entry which is preliminary data.</text>
</comment>
<organism evidence="9 10">
    <name type="scientific">Cylindrotheca closterium</name>
    <dbReference type="NCBI Taxonomy" id="2856"/>
    <lineage>
        <taxon>Eukaryota</taxon>
        <taxon>Sar</taxon>
        <taxon>Stramenopiles</taxon>
        <taxon>Ochrophyta</taxon>
        <taxon>Bacillariophyta</taxon>
        <taxon>Bacillariophyceae</taxon>
        <taxon>Bacillariophycidae</taxon>
        <taxon>Bacillariales</taxon>
        <taxon>Bacillariaceae</taxon>
        <taxon>Cylindrotheca</taxon>
    </lineage>
</organism>
<dbReference type="PANTHER" id="PTHR12733:SF3">
    <property type="entry name" value="ATP SYNTHASE F(0) COMPLEX SUBUNIT B1, MITOCHONDRIAL"/>
    <property type="match status" value="1"/>
</dbReference>
<keyword evidence="2 8" id="KW-0138">CF(0)</keyword>
<proteinExistence type="inferred from homology"/>
<dbReference type="AlphaFoldDB" id="A0AAD2FM31"/>
<keyword evidence="6 8" id="KW-0496">Mitochondrion</keyword>
<comment type="similarity">
    <text evidence="8">Belongs to the eukaryotic ATPase B chain family.</text>
</comment>
<accession>A0AAD2FM31</accession>
<dbReference type="EMBL" id="CAKOGP040001224">
    <property type="protein sequence ID" value="CAJ1944279.1"/>
    <property type="molecule type" value="Genomic_DNA"/>
</dbReference>
<evidence type="ECO:0000313" key="10">
    <source>
        <dbReference type="Proteomes" id="UP001295423"/>
    </source>
</evidence>
<gene>
    <name evidence="9" type="ORF">CYCCA115_LOCUS8808</name>
</gene>
<dbReference type="Proteomes" id="UP001295423">
    <property type="component" value="Unassembled WGS sequence"/>
</dbReference>
<evidence type="ECO:0000256" key="2">
    <source>
        <dbReference type="ARBA" id="ARBA00022547"/>
    </source>
</evidence>
<evidence type="ECO:0000256" key="3">
    <source>
        <dbReference type="ARBA" id="ARBA00022781"/>
    </source>
</evidence>
<dbReference type="InterPro" id="IPR008688">
    <property type="entry name" value="ATP_synth_Bsub_B/MI25"/>
</dbReference>
<dbReference type="Pfam" id="PF05405">
    <property type="entry name" value="Mt_ATP-synt_B"/>
    <property type="match status" value="1"/>
</dbReference>
<evidence type="ECO:0000256" key="7">
    <source>
        <dbReference type="ARBA" id="ARBA00023136"/>
    </source>
</evidence>
<dbReference type="GO" id="GO:0005743">
    <property type="term" value="C:mitochondrial inner membrane"/>
    <property type="evidence" value="ECO:0007669"/>
    <property type="project" value="UniProtKB-SubCell"/>
</dbReference>
<keyword evidence="7 8" id="KW-0472">Membrane</keyword>
<dbReference type="InterPro" id="IPR013837">
    <property type="entry name" value="ATP_synth_F0_suB"/>
</dbReference>
<evidence type="ECO:0000256" key="8">
    <source>
        <dbReference type="RuleBase" id="RU368017"/>
    </source>
</evidence>